<keyword evidence="2" id="KW-1185">Reference proteome</keyword>
<gene>
    <name evidence="1" type="ORF">PVK06_043800</name>
</gene>
<reference evidence="1 2" key="1">
    <citation type="submission" date="2023-03" db="EMBL/GenBank/DDBJ databases">
        <title>WGS of Gossypium arboreum.</title>
        <authorList>
            <person name="Yu D."/>
        </authorList>
    </citation>
    <scope>NUCLEOTIDE SEQUENCE [LARGE SCALE GENOMIC DNA]</scope>
    <source>
        <tissue evidence="1">Leaf</tissue>
    </source>
</reference>
<dbReference type="Proteomes" id="UP001358586">
    <property type="component" value="Chromosome 12"/>
</dbReference>
<protein>
    <submittedName>
        <fullName evidence="1">Uncharacterized protein</fullName>
    </submittedName>
</protein>
<proteinExistence type="predicted"/>
<evidence type="ECO:0000313" key="2">
    <source>
        <dbReference type="Proteomes" id="UP001358586"/>
    </source>
</evidence>
<comment type="caution">
    <text evidence="1">The sequence shown here is derived from an EMBL/GenBank/DDBJ whole genome shotgun (WGS) entry which is preliminary data.</text>
</comment>
<sequence length="135" mass="16043">MQLRKARQTNEQEAPVVANPFNFPNPNIEKYFLELQGKMFIQERGFEPLMLLCKEIWTLVLYRRWEHFGIIPKEPAIVPKKLICVKRWIYHSIKRYISDKKIKEPDTRKAIQLRALKNKEGGTHHKVTTMSRLIG</sequence>
<name>A0ABR0MPW8_GOSAR</name>
<organism evidence="1 2">
    <name type="scientific">Gossypium arboreum</name>
    <name type="common">Tree cotton</name>
    <name type="synonym">Gossypium nanking</name>
    <dbReference type="NCBI Taxonomy" id="29729"/>
    <lineage>
        <taxon>Eukaryota</taxon>
        <taxon>Viridiplantae</taxon>
        <taxon>Streptophyta</taxon>
        <taxon>Embryophyta</taxon>
        <taxon>Tracheophyta</taxon>
        <taxon>Spermatophyta</taxon>
        <taxon>Magnoliopsida</taxon>
        <taxon>eudicotyledons</taxon>
        <taxon>Gunneridae</taxon>
        <taxon>Pentapetalae</taxon>
        <taxon>rosids</taxon>
        <taxon>malvids</taxon>
        <taxon>Malvales</taxon>
        <taxon>Malvaceae</taxon>
        <taxon>Malvoideae</taxon>
        <taxon>Gossypium</taxon>
    </lineage>
</organism>
<accession>A0ABR0MPW8</accession>
<evidence type="ECO:0000313" key="1">
    <source>
        <dbReference type="EMBL" id="KAK5775848.1"/>
    </source>
</evidence>
<dbReference type="EMBL" id="JARKNE010000012">
    <property type="protein sequence ID" value="KAK5775848.1"/>
    <property type="molecule type" value="Genomic_DNA"/>
</dbReference>